<dbReference type="EMBL" id="CAIIXF020000003">
    <property type="protein sequence ID" value="CAH1779268.1"/>
    <property type="molecule type" value="Genomic_DNA"/>
</dbReference>
<dbReference type="OrthoDB" id="6088008at2759"/>
<accession>A0A8J1XSV9</accession>
<feature type="non-terminal residue" evidence="1">
    <location>
        <position position="1"/>
    </location>
</feature>
<dbReference type="Gene3D" id="1.10.510.10">
    <property type="entry name" value="Transferase(Phosphotransferase) domain 1"/>
    <property type="match status" value="1"/>
</dbReference>
<reference evidence="1" key="1">
    <citation type="submission" date="2022-03" db="EMBL/GenBank/DDBJ databases">
        <authorList>
            <person name="Martin C."/>
        </authorList>
    </citation>
    <scope>NUCLEOTIDE SEQUENCE</scope>
</reference>
<sequence>RKYLRKMAAVDASASEDQLKLSSDYTVDIFTKLGQGVFGIVYRGERKDGTPVAIKQITSESMKETVDGMEEIKILQKLPAHVNIVKFHDFFFVKKSFWLVMEFCDGGDLQKYFKKLEGKIDVAVKVDFMRQLASGVKHLHDCRLVHRDLKPANALISFATGQTVLKLTDFGISKLAEGKANSMQTYMMSTSLGTPCFMAPEIFKQEKYTSSVDVFSLGMIYSGMLDSEKNKGDILPLPDGPMIMPMPIGMLLAQPGSNVKVSPIVSSDPEIVKAVKGVIHKMVGANAGQRMSSTEVKTHMDKLYDSGKEDIHHHCQ</sequence>
<dbReference type="SUPFAM" id="SSF56112">
    <property type="entry name" value="Protein kinase-like (PK-like)"/>
    <property type="match status" value="1"/>
</dbReference>
<dbReference type="InterPro" id="IPR000719">
    <property type="entry name" value="Prot_kinase_dom"/>
</dbReference>
<dbReference type="InterPro" id="IPR011009">
    <property type="entry name" value="Kinase-like_dom_sf"/>
</dbReference>
<dbReference type="GO" id="GO:0004674">
    <property type="term" value="F:protein serine/threonine kinase activity"/>
    <property type="evidence" value="ECO:0007669"/>
    <property type="project" value="InterPro"/>
</dbReference>
<dbReference type="InterPro" id="IPR017441">
    <property type="entry name" value="Protein_kinase_ATP_BS"/>
</dbReference>
<dbReference type="SMART" id="SM00220">
    <property type="entry name" value="S_TKc"/>
    <property type="match status" value="1"/>
</dbReference>
<name>A0A8J1XSV9_OWEFU</name>
<dbReference type="GO" id="GO:0005737">
    <property type="term" value="C:cytoplasm"/>
    <property type="evidence" value="ECO:0007669"/>
    <property type="project" value="TreeGrafter"/>
</dbReference>
<dbReference type="InterPro" id="IPR045269">
    <property type="entry name" value="Atg1-like"/>
</dbReference>
<gene>
    <name evidence="1" type="ORF">OFUS_LOCUS6095</name>
</gene>
<dbReference type="PANTHER" id="PTHR24348">
    <property type="entry name" value="SERINE/THREONINE-PROTEIN KINASE UNC-51-RELATED"/>
    <property type="match status" value="1"/>
</dbReference>
<dbReference type="AlphaFoldDB" id="A0A8J1XSV9"/>
<comment type="caution">
    <text evidence="1">The sequence shown here is derived from an EMBL/GenBank/DDBJ whole genome shotgun (WGS) entry which is preliminary data.</text>
</comment>
<feature type="non-terminal residue" evidence="1">
    <location>
        <position position="316"/>
    </location>
</feature>
<dbReference type="CDD" id="cd00180">
    <property type="entry name" value="PKc"/>
    <property type="match status" value="1"/>
</dbReference>
<dbReference type="GO" id="GO:0006914">
    <property type="term" value="P:autophagy"/>
    <property type="evidence" value="ECO:0007669"/>
    <property type="project" value="UniProtKB-ARBA"/>
</dbReference>
<dbReference type="Pfam" id="PF00069">
    <property type="entry name" value="Pkinase"/>
    <property type="match status" value="1"/>
</dbReference>
<dbReference type="PROSITE" id="PS50011">
    <property type="entry name" value="PROTEIN_KINASE_DOM"/>
    <property type="match status" value="1"/>
</dbReference>
<dbReference type="PROSITE" id="PS00107">
    <property type="entry name" value="PROTEIN_KINASE_ATP"/>
    <property type="match status" value="1"/>
</dbReference>
<keyword evidence="2" id="KW-1185">Reference proteome</keyword>
<protein>
    <submittedName>
        <fullName evidence="1">Uncharacterized protein</fullName>
    </submittedName>
</protein>
<evidence type="ECO:0000313" key="1">
    <source>
        <dbReference type="EMBL" id="CAH1779268.1"/>
    </source>
</evidence>
<organism evidence="1 2">
    <name type="scientific">Owenia fusiformis</name>
    <name type="common">Polychaete worm</name>
    <dbReference type="NCBI Taxonomy" id="6347"/>
    <lineage>
        <taxon>Eukaryota</taxon>
        <taxon>Metazoa</taxon>
        <taxon>Spiralia</taxon>
        <taxon>Lophotrochozoa</taxon>
        <taxon>Annelida</taxon>
        <taxon>Polychaeta</taxon>
        <taxon>Sedentaria</taxon>
        <taxon>Canalipalpata</taxon>
        <taxon>Sabellida</taxon>
        <taxon>Oweniida</taxon>
        <taxon>Oweniidae</taxon>
        <taxon>Owenia</taxon>
    </lineage>
</organism>
<dbReference type="GO" id="GO:0010506">
    <property type="term" value="P:regulation of autophagy"/>
    <property type="evidence" value="ECO:0007669"/>
    <property type="project" value="InterPro"/>
</dbReference>
<evidence type="ECO:0000313" key="2">
    <source>
        <dbReference type="Proteomes" id="UP000749559"/>
    </source>
</evidence>
<dbReference type="Proteomes" id="UP000749559">
    <property type="component" value="Unassembled WGS sequence"/>
</dbReference>
<proteinExistence type="predicted"/>
<dbReference type="GO" id="GO:0005524">
    <property type="term" value="F:ATP binding"/>
    <property type="evidence" value="ECO:0007669"/>
    <property type="project" value="UniProtKB-UniRule"/>
</dbReference>